<dbReference type="EMBL" id="WNLA01000016">
    <property type="protein sequence ID" value="MTW04550.1"/>
    <property type="molecule type" value="Genomic_DNA"/>
</dbReference>
<evidence type="ECO:0000313" key="1">
    <source>
        <dbReference type="EMBL" id="MTW04550.1"/>
    </source>
</evidence>
<keyword evidence="2" id="KW-1185">Reference proteome</keyword>
<organism evidence="1 2">
    <name type="scientific">Pseudoduganella ginsengisoli</name>
    <dbReference type="NCBI Taxonomy" id="1462440"/>
    <lineage>
        <taxon>Bacteria</taxon>
        <taxon>Pseudomonadati</taxon>
        <taxon>Pseudomonadota</taxon>
        <taxon>Betaproteobacteria</taxon>
        <taxon>Burkholderiales</taxon>
        <taxon>Oxalobacteraceae</taxon>
        <taxon>Telluria group</taxon>
        <taxon>Pseudoduganella</taxon>
    </lineage>
</organism>
<dbReference type="Proteomes" id="UP000484015">
    <property type="component" value="Unassembled WGS sequence"/>
</dbReference>
<protein>
    <submittedName>
        <fullName evidence="1">Transporter substrate-binding domain-containing protein</fullName>
    </submittedName>
</protein>
<accession>A0A6L6Q4E1</accession>
<dbReference type="OrthoDB" id="8907081at2"/>
<name>A0A6L6Q4E1_9BURK</name>
<dbReference type="AlphaFoldDB" id="A0A6L6Q4E1"/>
<gene>
    <name evidence="1" type="ORF">GM668_20985</name>
</gene>
<reference evidence="1 2" key="1">
    <citation type="submission" date="2019-11" db="EMBL/GenBank/DDBJ databases">
        <title>Type strains purchased from KCTC, JCM and DSMZ.</title>
        <authorList>
            <person name="Lu H."/>
        </authorList>
    </citation>
    <scope>NUCLEOTIDE SEQUENCE [LARGE SCALE GENOMIC DNA]</scope>
    <source>
        <strain evidence="1 2">KCTC 42409</strain>
    </source>
</reference>
<dbReference type="SUPFAM" id="SSF53850">
    <property type="entry name" value="Periplasmic binding protein-like II"/>
    <property type="match status" value="1"/>
</dbReference>
<proteinExistence type="predicted"/>
<dbReference type="PANTHER" id="PTHR35936:SF25">
    <property type="entry name" value="ABC TRANSPORTER SUBSTRATE-BINDING PROTEIN"/>
    <property type="match status" value="1"/>
</dbReference>
<sequence>MRQRGDPMSAWRLSNEECICRNILKRFPDVQSGYKAVTYNARKSCYKDAMLSRRHTLIFFASLCAAGAAPAEEVITLSNGEWLPYMSEHAPHYGPVSRIVKEAFALEGVTVRYVFRPWNRAYAEAAAGQADGSIVWSKGLPGTARASDFLYSDTVFEGQSVFFHLKRKPFDWNSFADLSKVSVGGTAGYEYQFERLPGIHIDRAPNDELSFRKLLAGRFDIFPANADSGWMILRSRFTPDEVAQVTVHAMPYASTQYHLIMPRKLKSSARYVKLFNQGLLRLKASGKYQEYMEELKRPAQ</sequence>
<dbReference type="PANTHER" id="PTHR35936">
    <property type="entry name" value="MEMBRANE-BOUND LYTIC MUREIN TRANSGLYCOSYLASE F"/>
    <property type="match status" value="1"/>
</dbReference>
<evidence type="ECO:0000313" key="2">
    <source>
        <dbReference type="Proteomes" id="UP000484015"/>
    </source>
</evidence>
<dbReference type="Gene3D" id="3.40.190.10">
    <property type="entry name" value="Periplasmic binding protein-like II"/>
    <property type="match status" value="2"/>
</dbReference>
<comment type="caution">
    <text evidence="1">The sequence shown here is derived from an EMBL/GenBank/DDBJ whole genome shotgun (WGS) entry which is preliminary data.</text>
</comment>